<dbReference type="Proteomes" id="UP000230638">
    <property type="component" value="Unassembled WGS sequence"/>
</dbReference>
<protein>
    <submittedName>
        <fullName evidence="1">Uncharacterized protein</fullName>
    </submittedName>
</protein>
<dbReference type="AlphaFoldDB" id="A0A2H0CUY4"/>
<accession>A0A2H0CUY4</accession>
<proteinExistence type="predicted"/>
<name>A0A2H0CUY4_9BACT</name>
<gene>
    <name evidence="1" type="ORF">COW88_01010</name>
</gene>
<evidence type="ECO:0000313" key="1">
    <source>
        <dbReference type="EMBL" id="PIP73717.1"/>
    </source>
</evidence>
<organism evidence="1 2">
    <name type="scientific">Candidatus Lloydbacteria bacterium CG22_combo_CG10-13_8_21_14_all_47_15</name>
    <dbReference type="NCBI Taxonomy" id="1974635"/>
    <lineage>
        <taxon>Bacteria</taxon>
        <taxon>Candidatus Lloydiibacteriota</taxon>
    </lineage>
</organism>
<reference evidence="1 2" key="1">
    <citation type="submission" date="2017-09" db="EMBL/GenBank/DDBJ databases">
        <title>Depth-based differentiation of microbial function through sediment-hosted aquifers and enrichment of novel symbionts in the deep terrestrial subsurface.</title>
        <authorList>
            <person name="Probst A.J."/>
            <person name="Ladd B."/>
            <person name="Jarett J.K."/>
            <person name="Geller-Mcgrath D.E."/>
            <person name="Sieber C.M."/>
            <person name="Emerson J.B."/>
            <person name="Anantharaman K."/>
            <person name="Thomas B.C."/>
            <person name="Malmstrom R."/>
            <person name="Stieglmeier M."/>
            <person name="Klingl A."/>
            <person name="Woyke T."/>
            <person name="Ryan C.M."/>
            <person name="Banfield J.F."/>
        </authorList>
    </citation>
    <scope>NUCLEOTIDE SEQUENCE [LARGE SCALE GENOMIC DNA]</scope>
    <source>
        <strain evidence="1">CG22_combo_CG10-13_8_21_14_all_47_15</strain>
    </source>
</reference>
<dbReference type="EMBL" id="PCTL01000009">
    <property type="protein sequence ID" value="PIP73717.1"/>
    <property type="molecule type" value="Genomic_DNA"/>
</dbReference>
<comment type="caution">
    <text evidence="1">The sequence shown here is derived from an EMBL/GenBank/DDBJ whole genome shotgun (WGS) entry which is preliminary data.</text>
</comment>
<evidence type="ECO:0000313" key="2">
    <source>
        <dbReference type="Proteomes" id="UP000230638"/>
    </source>
</evidence>
<sequence length="141" mass="15867">MASTAHLDIANPRFLKIWETFNRVIISSAPLKDAVRALSNEDKLGLINIQFYLNLTPIIEATFEATAGNEAIPRANDLRTYESAPLSDAAKNVCRTLICAVRESEDIKHMILIADETEIDIMERCVLHLDMAHLFEIAERD</sequence>